<reference evidence="6" key="1">
    <citation type="submission" date="2022-06" db="EMBL/GenBank/DDBJ databases">
        <title>Complete genome sequences of two strains of the flax pathogen Septoria linicola.</title>
        <authorList>
            <person name="Lapalu N."/>
            <person name="Simon A."/>
            <person name="Demenou B."/>
            <person name="Paumier D."/>
            <person name="Guillot M.-P."/>
            <person name="Gout L."/>
            <person name="Valade R."/>
        </authorList>
    </citation>
    <scope>NUCLEOTIDE SEQUENCE</scope>
    <source>
        <strain evidence="6">SE15195</strain>
    </source>
</reference>
<accession>A0A9Q9ATK5</accession>
<name>A0A9Q9ATK5_9PEZI</name>
<keyword evidence="7" id="KW-1185">Reference proteome</keyword>
<feature type="domain" description="CENP-V/GFA" evidence="5">
    <location>
        <begin position="161"/>
        <end position="246"/>
    </location>
</feature>
<keyword evidence="4" id="KW-0456">Lyase</keyword>
<dbReference type="AlphaFoldDB" id="A0A9Q9ATK5"/>
<dbReference type="Gene3D" id="3.90.1590.10">
    <property type="entry name" value="glutathione-dependent formaldehyde- activating enzyme (gfa)"/>
    <property type="match status" value="1"/>
</dbReference>
<dbReference type="Proteomes" id="UP001056384">
    <property type="component" value="Chromosome 7"/>
</dbReference>
<dbReference type="PANTHER" id="PTHR33337:SF40">
    <property type="entry name" value="CENP-V_GFA DOMAIN-CONTAINING PROTEIN-RELATED"/>
    <property type="match status" value="1"/>
</dbReference>
<dbReference type="InterPro" id="IPR011057">
    <property type="entry name" value="Mss4-like_sf"/>
</dbReference>
<evidence type="ECO:0000256" key="1">
    <source>
        <dbReference type="ARBA" id="ARBA00005495"/>
    </source>
</evidence>
<dbReference type="SUPFAM" id="SSF51316">
    <property type="entry name" value="Mss4-like"/>
    <property type="match status" value="1"/>
</dbReference>
<dbReference type="GO" id="GO:0046872">
    <property type="term" value="F:metal ion binding"/>
    <property type="evidence" value="ECO:0007669"/>
    <property type="project" value="UniProtKB-KW"/>
</dbReference>
<dbReference type="EMBL" id="CP099424">
    <property type="protein sequence ID" value="USW55567.1"/>
    <property type="molecule type" value="Genomic_DNA"/>
</dbReference>
<protein>
    <submittedName>
        <fullName evidence="6">CENP-V/GFA domain, Mss4-like superfamily protein</fullName>
    </submittedName>
</protein>
<evidence type="ECO:0000256" key="3">
    <source>
        <dbReference type="ARBA" id="ARBA00022833"/>
    </source>
</evidence>
<proteinExistence type="inferred from homology"/>
<dbReference type="GO" id="GO:0016846">
    <property type="term" value="F:carbon-sulfur lyase activity"/>
    <property type="evidence" value="ECO:0007669"/>
    <property type="project" value="InterPro"/>
</dbReference>
<sequence length="305" mass="33880">MLARCLTAGDNPSSEATWNVTTGTLEDIDGALDWRSHEHIQDTRDGGFADMLLEVNRKELQRWPAHFPYHAEPSDTSDPNQELPVYGQSLPQSPTTDRLHRLQGHCKCGGVSFYVARPSARSALAKKVWPKLPSMNDIEESNVPDETETFWLRDHGTKFLAGLCACNSCRLASGMETTFWAFVPTVDLSIGKNGEEPFTFDFGTLKKYTSSDGCHRYFCNTCGATCFYDADDRKFMKDVAIGLLTADGARAESWLGWRTNRLGYREDSMPRAGGLTVGIERGLQAWEKHRTGEDLSGPIRTGGAL</sequence>
<evidence type="ECO:0000256" key="4">
    <source>
        <dbReference type="ARBA" id="ARBA00023239"/>
    </source>
</evidence>
<evidence type="ECO:0000256" key="2">
    <source>
        <dbReference type="ARBA" id="ARBA00022723"/>
    </source>
</evidence>
<evidence type="ECO:0000313" key="6">
    <source>
        <dbReference type="EMBL" id="USW55567.1"/>
    </source>
</evidence>
<organism evidence="6 7">
    <name type="scientific">Septoria linicola</name>
    <dbReference type="NCBI Taxonomy" id="215465"/>
    <lineage>
        <taxon>Eukaryota</taxon>
        <taxon>Fungi</taxon>
        <taxon>Dikarya</taxon>
        <taxon>Ascomycota</taxon>
        <taxon>Pezizomycotina</taxon>
        <taxon>Dothideomycetes</taxon>
        <taxon>Dothideomycetidae</taxon>
        <taxon>Mycosphaerellales</taxon>
        <taxon>Mycosphaerellaceae</taxon>
        <taxon>Septoria</taxon>
    </lineage>
</organism>
<dbReference type="InterPro" id="IPR006913">
    <property type="entry name" value="CENP-V/GFA"/>
</dbReference>
<dbReference type="Pfam" id="PF04828">
    <property type="entry name" value="GFA"/>
    <property type="match status" value="1"/>
</dbReference>
<evidence type="ECO:0000313" key="7">
    <source>
        <dbReference type="Proteomes" id="UP001056384"/>
    </source>
</evidence>
<keyword evidence="2" id="KW-0479">Metal-binding</keyword>
<comment type="similarity">
    <text evidence="1">Belongs to the Gfa family.</text>
</comment>
<gene>
    <name evidence="6" type="ORF">Slin15195_G088860</name>
</gene>
<dbReference type="PANTHER" id="PTHR33337">
    <property type="entry name" value="GFA DOMAIN-CONTAINING PROTEIN"/>
    <property type="match status" value="1"/>
</dbReference>
<evidence type="ECO:0000259" key="5">
    <source>
        <dbReference type="Pfam" id="PF04828"/>
    </source>
</evidence>
<keyword evidence="3" id="KW-0862">Zinc</keyword>